<proteinExistence type="predicted"/>
<evidence type="ECO:0000256" key="1">
    <source>
        <dbReference type="SAM" id="SignalP"/>
    </source>
</evidence>
<feature type="chain" id="PRO_5002120070" evidence="1">
    <location>
        <begin position="25"/>
        <end position="152"/>
    </location>
</feature>
<keyword evidence="1" id="KW-0732">Signal</keyword>
<reference evidence="2 3" key="1">
    <citation type="submission" date="2014-09" db="EMBL/GenBank/DDBJ databases">
        <authorList>
            <person name="Ellenberger Sabrina"/>
        </authorList>
    </citation>
    <scope>NUCLEOTIDE SEQUENCE [LARGE SCALE GENOMIC DNA]</scope>
    <source>
        <strain evidence="2 3">CBS 412.66</strain>
    </source>
</reference>
<feature type="signal peptide" evidence="1">
    <location>
        <begin position="1"/>
        <end position="24"/>
    </location>
</feature>
<dbReference type="OrthoDB" id="2267054at2759"/>
<evidence type="ECO:0000313" key="3">
    <source>
        <dbReference type="Proteomes" id="UP000054107"/>
    </source>
</evidence>
<protein>
    <submittedName>
        <fullName evidence="2">Uncharacterized protein</fullName>
    </submittedName>
</protein>
<dbReference type="Proteomes" id="UP000054107">
    <property type="component" value="Unassembled WGS sequence"/>
</dbReference>
<organism evidence="2 3">
    <name type="scientific">Parasitella parasitica</name>
    <dbReference type="NCBI Taxonomy" id="35722"/>
    <lineage>
        <taxon>Eukaryota</taxon>
        <taxon>Fungi</taxon>
        <taxon>Fungi incertae sedis</taxon>
        <taxon>Mucoromycota</taxon>
        <taxon>Mucoromycotina</taxon>
        <taxon>Mucoromycetes</taxon>
        <taxon>Mucorales</taxon>
        <taxon>Mucorineae</taxon>
        <taxon>Mucoraceae</taxon>
        <taxon>Parasitella</taxon>
    </lineage>
</organism>
<dbReference type="EMBL" id="LN718954">
    <property type="protein sequence ID" value="CEP06995.1"/>
    <property type="molecule type" value="Genomic_DNA"/>
</dbReference>
<dbReference type="AlphaFoldDB" id="A0A0B7MUP6"/>
<name>A0A0B7MUP6_9FUNG</name>
<sequence length="152" mass="16613">MVSRLLLLITFLAVALIGDGVVRGAPVENKEDDCNAKAYKIYDYFTSQGCPSDYPPAICEKALVEAVVALNIALAICKPPEGYTLCRVQKPGFFSFVNCASVNQFDAIPKERCEAESKKDFTFHGNDGSQQTFSSSEAFCVETPNFDCSKLC</sequence>
<evidence type="ECO:0000313" key="2">
    <source>
        <dbReference type="EMBL" id="CEP06995.1"/>
    </source>
</evidence>
<keyword evidence="3" id="KW-1185">Reference proteome</keyword>
<accession>A0A0B7MUP6</accession>
<gene>
    <name evidence="2" type="primary">PARPA_00264.1 scaffold 610</name>
</gene>